<reference evidence="2" key="1">
    <citation type="journal article" date="2020" name="mSystems">
        <title>Genome- and Community-Level Interaction Insights into Carbon Utilization and Element Cycling Functions of Hydrothermarchaeota in Hydrothermal Sediment.</title>
        <authorList>
            <person name="Zhou Z."/>
            <person name="Liu Y."/>
            <person name="Xu W."/>
            <person name="Pan J."/>
            <person name="Luo Z.H."/>
            <person name="Li M."/>
        </authorList>
    </citation>
    <scope>NUCLEOTIDE SEQUENCE [LARGE SCALE GENOMIC DNA]</scope>
    <source>
        <strain evidence="2">HyVt-577</strain>
    </source>
</reference>
<organism evidence="2">
    <name type="scientific">Caldithrix abyssi</name>
    <dbReference type="NCBI Taxonomy" id="187145"/>
    <lineage>
        <taxon>Bacteria</taxon>
        <taxon>Pseudomonadati</taxon>
        <taxon>Calditrichota</taxon>
        <taxon>Calditrichia</taxon>
        <taxon>Calditrichales</taxon>
        <taxon>Calditrichaceae</taxon>
        <taxon>Caldithrix</taxon>
    </lineage>
</organism>
<comment type="caution">
    <text evidence="2">The sequence shown here is derived from an EMBL/GenBank/DDBJ whole genome shotgun (WGS) entry which is preliminary data.</text>
</comment>
<dbReference type="Proteomes" id="UP000885779">
    <property type="component" value="Unassembled WGS sequence"/>
</dbReference>
<feature type="transmembrane region" description="Helical" evidence="1">
    <location>
        <begin position="6"/>
        <end position="25"/>
    </location>
</feature>
<evidence type="ECO:0000313" key="2">
    <source>
        <dbReference type="EMBL" id="HGY57230.1"/>
    </source>
</evidence>
<accession>A0A7V4WWI0</accession>
<keyword evidence="1" id="KW-0472">Membrane</keyword>
<keyword evidence="1" id="KW-1133">Transmembrane helix</keyword>
<protein>
    <submittedName>
        <fullName evidence="2">Uncharacterized protein</fullName>
    </submittedName>
</protein>
<evidence type="ECO:0000256" key="1">
    <source>
        <dbReference type="SAM" id="Phobius"/>
    </source>
</evidence>
<sequence length="109" mass="12775">MSLDILIIILGVSIILLAVQIVAVLRINKLLHYLKTILKELGIPIERPRKKAETAVSHLHKCQYCKYRRTYIKASLNDESDDFYYRCYLQNRSVSLDHSCEKFEFESNL</sequence>
<keyword evidence="1" id="KW-0812">Transmembrane</keyword>
<gene>
    <name evidence="2" type="ORF">ENK44_16090</name>
</gene>
<dbReference type="AlphaFoldDB" id="A0A7V4WWI0"/>
<proteinExistence type="predicted"/>
<dbReference type="EMBL" id="DRQG01000150">
    <property type="protein sequence ID" value="HGY57230.1"/>
    <property type="molecule type" value="Genomic_DNA"/>
</dbReference>
<name>A0A7V4WWI0_CALAY</name>